<protein>
    <submittedName>
        <fullName evidence="1">Uncharacterized protein</fullName>
    </submittedName>
</protein>
<organism evidence="1 2">
    <name type="scientific">Caligus rogercresseyi</name>
    <name type="common">Sea louse</name>
    <dbReference type="NCBI Taxonomy" id="217165"/>
    <lineage>
        <taxon>Eukaryota</taxon>
        <taxon>Metazoa</taxon>
        <taxon>Ecdysozoa</taxon>
        <taxon>Arthropoda</taxon>
        <taxon>Crustacea</taxon>
        <taxon>Multicrustacea</taxon>
        <taxon>Hexanauplia</taxon>
        <taxon>Copepoda</taxon>
        <taxon>Siphonostomatoida</taxon>
        <taxon>Caligidae</taxon>
        <taxon>Caligus</taxon>
    </lineage>
</organism>
<evidence type="ECO:0000313" key="2">
    <source>
        <dbReference type="Proteomes" id="UP000595437"/>
    </source>
</evidence>
<keyword evidence="2" id="KW-1185">Reference proteome</keyword>
<accession>A0A7T8GNR3</accession>
<dbReference type="EMBL" id="CP045906">
    <property type="protein sequence ID" value="QQP34957.1"/>
    <property type="molecule type" value="Genomic_DNA"/>
</dbReference>
<dbReference type="Proteomes" id="UP000595437">
    <property type="component" value="Chromosome 17"/>
</dbReference>
<evidence type="ECO:0000313" key="1">
    <source>
        <dbReference type="EMBL" id="QQP34957.1"/>
    </source>
</evidence>
<dbReference type="AlphaFoldDB" id="A0A7T8GNR3"/>
<sequence length="51" mass="6019">MSDFFDGGTNKKIVLVVLSLGLSQCHQRIQSMKKRKYWWSCQRILGEMRSQ</sequence>
<name>A0A7T8GNR3_CALRO</name>
<reference evidence="2" key="1">
    <citation type="submission" date="2021-01" db="EMBL/GenBank/DDBJ databases">
        <title>Caligus Genome Assembly.</title>
        <authorList>
            <person name="Gallardo-Escarate C."/>
        </authorList>
    </citation>
    <scope>NUCLEOTIDE SEQUENCE [LARGE SCALE GENOMIC DNA]</scope>
</reference>
<gene>
    <name evidence="1" type="ORF">FKW44_023022</name>
</gene>
<proteinExistence type="predicted"/>